<dbReference type="OrthoDB" id="47047at2"/>
<reference evidence="2 3" key="2">
    <citation type="journal article" date="2011" name="J. Bacteriol.">
        <title>Genome Sequence of Kosmotoga olearia Strain TBF 19.5.1, a Thermophilic Bacterium with a Wide Growth Temperature Range, Isolated from the Troll B Oil Platform in the North Sea.</title>
        <authorList>
            <person name="Swithers K.S."/>
            <person name="Dipippo J.L."/>
            <person name="Bruce D.C."/>
            <person name="Detter C."/>
            <person name="Tapia R."/>
            <person name="Han S."/>
            <person name="Goodwin L.A."/>
            <person name="Han J."/>
            <person name="Woyke T."/>
            <person name="Pitluck S."/>
            <person name="Pennacchio L."/>
            <person name="Nolan M."/>
            <person name="Mikhailova N."/>
            <person name="Land M.L."/>
            <person name="Nesbo C.L."/>
            <person name="Gogarten J.P."/>
            <person name="Noll K.M."/>
        </authorList>
    </citation>
    <scope>NUCLEOTIDE SEQUENCE [LARGE SCALE GENOMIC DNA]</scope>
    <source>
        <strain evidence="3">ATCC BAA-1733 / DSM 21960 / TBF 19.5.1</strain>
    </source>
</reference>
<sequence>MKRPVVLKLGEKEFQFLTTEPPEIVDKVFEEIQQEYALLEKEVEKAGFERILVALLVNVTNDLVKTQNELRRLKEKYDSVLDEYYKGRGRVDRKG</sequence>
<keyword evidence="3" id="KW-1185">Reference proteome</keyword>
<gene>
    <name evidence="2" type="ordered locus">Kole_2024</name>
</gene>
<dbReference type="eggNOG" id="ENOG502ZTGX">
    <property type="taxonomic scope" value="Bacteria"/>
</dbReference>
<reference evidence="2 3" key="1">
    <citation type="submission" date="2009-06" db="EMBL/GenBank/DDBJ databases">
        <title>Complete sequence of Thermotogales bacterium TBF 19.5.1.</title>
        <authorList>
            <consortium name="US DOE Joint Genome Institute"/>
            <person name="Lucas S."/>
            <person name="Copeland A."/>
            <person name="Lapidus A."/>
            <person name="Glavina del Rio T."/>
            <person name="Tice H."/>
            <person name="Bruce D."/>
            <person name="Goodwin L."/>
            <person name="Pitluck S."/>
            <person name="Chertkov O."/>
            <person name="Brettin T."/>
            <person name="Detter J.C."/>
            <person name="Han C."/>
            <person name="Schmutz J."/>
            <person name="Larimer F."/>
            <person name="Land M."/>
            <person name="Hauser L."/>
            <person name="Kyrpides N."/>
            <person name="Ovchinnikova G."/>
            <person name="Noll K."/>
        </authorList>
    </citation>
    <scope>NUCLEOTIDE SEQUENCE [LARGE SCALE GENOMIC DNA]</scope>
    <source>
        <strain evidence="3">ATCC BAA-1733 / DSM 21960 / TBF 19.5.1</strain>
    </source>
</reference>
<dbReference type="Pfam" id="PF05164">
    <property type="entry name" value="ZapA"/>
    <property type="match status" value="1"/>
</dbReference>
<dbReference type="HOGENOM" id="CLU_2396246_0_0_0"/>
<dbReference type="RefSeq" id="WP_015869345.1">
    <property type="nucleotide sequence ID" value="NC_012785.1"/>
</dbReference>
<dbReference type="KEGG" id="kol:Kole_2024"/>
<feature type="coiled-coil region" evidence="1">
    <location>
        <begin position="29"/>
        <end position="83"/>
    </location>
</feature>
<organism evidence="2 3">
    <name type="scientific">Kosmotoga olearia (strain ATCC BAA-1733 / DSM 21960 / TBF 19.5.1)</name>
    <dbReference type="NCBI Taxonomy" id="521045"/>
    <lineage>
        <taxon>Bacteria</taxon>
        <taxon>Thermotogati</taxon>
        <taxon>Thermotogota</taxon>
        <taxon>Thermotogae</taxon>
        <taxon>Kosmotogales</taxon>
        <taxon>Kosmotogaceae</taxon>
        <taxon>Kosmotoga</taxon>
    </lineage>
</organism>
<dbReference type="STRING" id="521045.Kole_2024"/>
<evidence type="ECO:0000256" key="1">
    <source>
        <dbReference type="SAM" id="Coils"/>
    </source>
</evidence>
<dbReference type="InterPro" id="IPR007838">
    <property type="entry name" value="Cell_div_ZapA-like"/>
</dbReference>
<keyword evidence="1" id="KW-0175">Coiled coil</keyword>
<evidence type="ECO:0000313" key="3">
    <source>
        <dbReference type="Proteomes" id="UP000002382"/>
    </source>
</evidence>
<proteinExistence type="predicted"/>
<dbReference type="Proteomes" id="UP000002382">
    <property type="component" value="Chromosome"/>
</dbReference>
<evidence type="ECO:0000313" key="2">
    <source>
        <dbReference type="EMBL" id="ACR80702.1"/>
    </source>
</evidence>
<protein>
    <recommendedName>
        <fullName evidence="4">Cell division protein ZapA</fullName>
    </recommendedName>
</protein>
<accession>C5CHM6</accession>
<evidence type="ECO:0008006" key="4">
    <source>
        <dbReference type="Google" id="ProtNLM"/>
    </source>
</evidence>
<dbReference type="EMBL" id="CP001634">
    <property type="protein sequence ID" value="ACR80702.1"/>
    <property type="molecule type" value="Genomic_DNA"/>
</dbReference>
<dbReference type="AlphaFoldDB" id="C5CHM6"/>
<name>C5CHM6_KOSOT</name>